<proteinExistence type="predicted"/>
<dbReference type="GO" id="GO:0006352">
    <property type="term" value="P:DNA-templated transcription initiation"/>
    <property type="evidence" value="ECO:0007669"/>
    <property type="project" value="InterPro"/>
</dbReference>
<organism evidence="2 3">
    <name type="scientific">Alicyclobacillus macrosporangiidus</name>
    <dbReference type="NCBI Taxonomy" id="392015"/>
    <lineage>
        <taxon>Bacteria</taxon>
        <taxon>Bacillati</taxon>
        <taxon>Bacillota</taxon>
        <taxon>Bacilli</taxon>
        <taxon>Bacillales</taxon>
        <taxon>Alicyclobacillaceae</taxon>
        <taxon>Alicyclobacillus</taxon>
    </lineage>
</organism>
<dbReference type="OrthoDB" id="2381655at2"/>
<dbReference type="Proteomes" id="UP000183508">
    <property type="component" value="Unassembled WGS sequence"/>
</dbReference>
<name>A0A1I7FUT8_9BACL</name>
<accession>A0A1I7FUT8</accession>
<evidence type="ECO:0000313" key="2">
    <source>
        <dbReference type="EMBL" id="SFU39931.1"/>
    </source>
</evidence>
<keyword evidence="3" id="KW-1185">Reference proteome</keyword>
<gene>
    <name evidence="2" type="ORF">SAMN05421543_101464</name>
</gene>
<sequence>MTKKDLRKKAIRAIEAHLRCYKSYLAGIRNLQKQLDWIMPSMTAKYDLVGGSHGSFVITSSTEKYAIDRIESKRALDLHKQIAQYKLIVESIDEALKCLSDVERQFVEYRYFRQWPIRKTAEAMGYSEKNVFVIRNQAMDKLLICLRNIV</sequence>
<protein>
    <submittedName>
        <fullName evidence="2">Sigma-70, region 4</fullName>
    </submittedName>
</protein>
<evidence type="ECO:0000313" key="3">
    <source>
        <dbReference type="Proteomes" id="UP000183508"/>
    </source>
</evidence>
<dbReference type="InterPro" id="IPR036388">
    <property type="entry name" value="WH-like_DNA-bd_sf"/>
</dbReference>
<dbReference type="RefSeq" id="WP_074949094.1">
    <property type="nucleotide sequence ID" value="NZ_FPBV01000001.1"/>
</dbReference>
<evidence type="ECO:0000259" key="1">
    <source>
        <dbReference type="Pfam" id="PF04545"/>
    </source>
</evidence>
<dbReference type="InterPro" id="IPR007630">
    <property type="entry name" value="RNA_pol_sigma70_r4"/>
</dbReference>
<dbReference type="GO" id="GO:0003700">
    <property type="term" value="F:DNA-binding transcription factor activity"/>
    <property type="evidence" value="ECO:0007669"/>
    <property type="project" value="InterPro"/>
</dbReference>
<dbReference type="SUPFAM" id="SSF88659">
    <property type="entry name" value="Sigma3 and sigma4 domains of RNA polymerase sigma factors"/>
    <property type="match status" value="1"/>
</dbReference>
<dbReference type="AlphaFoldDB" id="A0A1I7FUT8"/>
<dbReference type="InterPro" id="IPR013324">
    <property type="entry name" value="RNA_pol_sigma_r3/r4-like"/>
</dbReference>
<dbReference type="Gene3D" id="1.10.10.10">
    <property type="entry name" value="Winged helix-like DNA-binding domain superfamily/Winged helix DNA-binding domain"/>
    <property type="match status" value="1"/>
</dbReference>
<dbReference type="Pfam" id="PF04545">
    <property type="entry name" value="Sigma70_r4"/>
    <property type="match status" value="1"/>
</dbReference>
<feature type="domain" description="RNA polymerase sigma-70 region 4" evidence="1">
    <location>
        <begin position="95"/>
        <end position="142"/>
    </location>
</feature>
<reference evidence="3" key="1">
    <citation type="submission" date="2016-10" db="EMBL/GenBank/DDBJ databases">
        <authorList>
            <person name="Varghese N."/>
        </authorList>
    </citation>
    <scope>NUCLEOTIDE SEQUENCE [LARGE SCALE GENOMIC DNA]</scope>
    <source>
        <strain evidence="3">DSM 17980</strain>
    </source>
</reference>
<dbReference type="EMBL" id="FPBV01000001">
    <property type="protein sequence ID" value="SFU39931.1"/>
    <property type="molecule type" value="Genomic_DNA"/>
</dbReference>
<dbReference type="STRING" id="392015.SAMN05421543_101464"/>